<evidence type="ECO:0000256" key="2">
    <source>
        <dbReference type="RuleBase" id="RU003860"/>
    </source>
</evidence>
<dbReference type="VEuPathDB" id="VectorBase:CSON005981"/>
<evidence type="ECO:0000256" key="1">
    <source>
        <dbReference type="ARBA" id="ARBA00005578"/>
    </source>
</evidence>
<name>A0A336LVY2_CULSO</name>
<dbReference type="GO" id="GO:0005759">
    <property type="term" value="C:mitochondrial matrix"/>
    <property type="evidence" value="ECO:0007669"/>
    <property type="project" value="TreeGrafter"/>
</dbReference>
<dbReference type="InterPro" id="IPR052275">
    <property type="entry name" value="Mt_Fe-S_assembly_factor"/>
</dbReference>
<dbReference type="InterPro" id="IPR002634">
    <property type="entry name" value="BolA"/>
</dbReference>
<protein>
    <submittedName>
        <fullName evidence="3">CSON005981 protein</fullName>
    </submittedName>
</protein>
<dbReference type="SUPFAM" id="SSF82657">
    <property type="entry name" value="BolA-like"/>
    <property type="match status" value="1"/>
</dbReference>
<reference evidence="3" key="1">
    <citation type="submission" date="2018-07" db="EMBL/GenBank/DDBJ databases">
        <authorList>
            <person name="Quirk P.G."/>
            <person name="Krulwich T.A."/>
        </authorList>
    </citation>
    <scope>NUCLEOTIDE SEQUENCE</scope>
</reference>
<sequence>MLKQMIRGNGSRCISLFSRVWSGNTPQSVVHSEATLKKILEEKFPKANEIEVKDVSGGCGAMYEIFVETAEFKGLNTVKQHRLITDTLKDQIKEMHGLRVFTSVPKT</sequence>
<dbReference type="EMBL" id="UFQT01000229">
    <property type="protein sequence ID" value="SSX22085.1"/>
    <property type="molecule type" value="Genomic_DNA"/>
</dbReference>
<proteinExistence type="inferred from homology"/>
<dbReference type="InterPro" id="IPR036065">
    <property type="entry name" value="BolA-like_sf"/>
</dbReference>
<organism evidence="3">
    <name type="scientific">Culicoides sonorensis</name>
    <name type="common">Biting midge</name>
    <dbReference type="NCBI Taxonomy" id="179676"/>
    <lineage>
        <taxon>Eukaryota</taxon>
        <taxon>Metazoa</taxon>
        <taxon>Ecdysozoa</taxon>
        <taxon>Arthropoda</taxon>
        <taxon>Hexapoda</taxon>
        <taxon>Insecta</taxon>
        <taxon>Pterygota</taxon>
        <taxon>Neoptera</taxon>
        <taxon>Endopterygota</taxon>
        <taxon>Diptera</taxon>
        <taxon>Nematocera</taxon>
        <taxon>Chironomoidea</taxon>
        <taxon>Ceratopogonidae</taxon>
        <taxon>Ceratopogoninae</taxon>
        <taxon>Culicoides</taxon>
        <taxon>Monoculicoides</taxon>
    </lineage>
</organism>
<dbReference type="AlphaFoldDB" id="A0A336LVY2"/>
<dbReference type="Pfam" id="PF01722">
    <property type="entry name" value="BolA"/>
    <property type="match status" value="1"/>
</dbReference>
<dbReference type="Gene3D" id="3.30.300.90">
    <property type="entry name" value="BolA-like"/>
    <property type="match status" value="1"/>
</dbReference>
<comment type="similarity">
    <text evidence="1 2">Belongs to the BolA/IbaG family.</text>
</comment>
<accession>A0A336LVY2</accession>
<dbReference type="OMA" id="RVWNGPN"/>
<evidence type="ECO:0000313" key="3">
    <source>
        <dbReference type="EMBL" id="SSX22085.1"/>
    </source>
</evidence>
<dbReference type="PANTHER" id="PTHR46188">
    <property type="entry name" value="BOLA-LIKE PROTEIN 3"/>
    <property type="match status" value="1"/>
</dbReference>
<dbReference type="PANTHER" id="PTHR46188:SF1">
    <property type="entry name" value="BOLA-LIKE PROTEIN 3"/>
    <property type="match status" value="1"/>
</dbReference>
<gene>
    <name evidence="3" type="primary">CSON005981</name>
</gene>